<dbReference type="PANTHER" id="PTHR47920">
    <property type="entry name" value="PROTEIN CBG13378-RELATED"/>
    <property type="match status" value="1"/>
</dbReference>
<dbReference type="AlphaFoldDB" id="A0A8R1DTY3"/>
<accession>A0A8R1DTY3</accession>
<proteinExistence type="predicted"/>
<protein>
    <recommendedName>
        <fullName evidence="3">CUB-like domain-containing protein</fullName>
    </recommendedName>
</protein>
<keyword evidence="2" id="KW-1185">Reference proteome</keyword>
<reference evidence="1" key="2">
    <citation type="submission" date="2022-06" db="UniProtKB">
        <authorList>
            <consortium name="EnsemblMetazoa"/>
        </authorList>
    </citation>
    <scope>IDENTIFICATION</scope>
    <source>
        <strain evidence="1">DF5081</strain>
    </source>
</reference>
<organism evidence="1 2">
    <name type="scientific">Caenorhabditis japonica</name>
    <dbReference type="NCBI Taxonomy" id="281687"/>
    <lineage>
        <taxon>Eukaryota</taxon>
        <taxon>Metazoa</taxon>
        <taxon>Ecdysozoa</taxon>
        <taxon>Nematoda</taxon>
        <taxon>Chromadorea</taxon>
        <taxon>Rhabditida</taxon>
        <taxon>Rhabditina</taxon>
        <taxon>Rhabditomorpha</taxon>
        <taxon>Rhabditoidea</taxon>
        <taxon>Rhabditidae</taxon>
        <taxon>Peloderinae</taxon>
        <taxon>Caenorhabditis</taxon>
    </lineage>
</organism>
<sequence length="399" mass="44269">MYYAPAKYASLTIRTGTNLSMFWFKYKYVSVQGLENVKLPSGTPVALNLTSSKTYTFTSAKNDSLVLNSGSAIYPLDPYTKQVFVYDGPDTNSPYLGTVLSFELDQALRNKSSGSTLTLLNVYNETSYSYAMVNDYSDILKYTSYSFFAFSQKYPFDNALNALSGPINGVTFFCVDCQEAYISSLNLLHYPEKDSSIQLQPLTPAQNQPVYLTYSSKDFSNQSLPQLIPGNLFTLSTDANYFAIRLESNDLVRNAWKKPFYGKKGTIFSPSLWTPGANSSFDQRFESSQSVKFTFNVPSLVINQKGEELRVQIGSSGANSFNTVFNETLSNPGTRVANGTYLEATFSGTSSKSSTIVTFEMKDPNESTITTTIKSTTDFSPRGFDSIIIVLPLFFAFFG</sequence>
<name>A0A8R1DTY3_CAEJA</name>
<dbReference type="Proteomes" id="UP000005237">
    <property type="component" value="Unassembled WGS sequence"/>
</dbReference>
<dbReference type="PANTHER" id="PTHR47920:SF1">
    <property type="entry name" value="CUB-LIKE DOMAIN-CONTAINING PROTEIN"/>
    <property type="match status" value="1"/>
</dbReference>
<evidence type="ECO:0000313" key="1">
    <source>
        <dbReference type="EnsemblMetazoa" id="CJA11192a.1"/>
    </source>
</evidence>
<reference evidence="2" key="1">
    <citation type="submission" date="2010-08" db="EMBL/GenBank/DDBJ databases">
        <authorList>
            <consortium name="Caenorhabditis japonica Sequencing Consortium"/>
            <person name="Wilson R.K."/>
        </authorList>
    </citation>
    <scope>NUCLEOTIDE SEQUENCE [LARGE SCALE GENOMIC DNA]</scope>
    <source>
        <strain evidence="2">DF5081</strain>
    </source>
</reference>
<evidence type="ECO:0008006" key="3">
    <source>
        <dbReference type="Google" id="ProtNLM"/>
    </source>
</evidence>
<evidence type="ECO:0000313" key="2">
    <source>
        <dbReference type="Proteomes" id="UP000005237"/>
    </source>
</evidence>
<dbReference type="EnsemblMetazoa" id="CJA11192a.1">
    <property type="protein sequence ID" value="CJA11192a.1"/>
    <property type="gene ID" value="WBGene00130396"/>
</dbReference>